<gene>
    <name evidence="1" type="ORF">MYCIT1_LOCUS29182</name>
</gene>
<dbReference type="InterPro" id="IPR036291">
    <property type="entry name" value="NAD(P)-bd_dom_sf"/>
</dbReference>
<dbReference type="Gene3D" id="3.40.50.720">
    <property type="entry name" value="NAD(P)-binding Rossmann-like Domain"/>
    <property type="match status" value="1"/>
</dbReference>
<name>A0AAD2K512_9AGAR</name>
<sequence>GAFDEAVKGVQAIAHTASPFHFQAEDPAGTHSFEGVCSDSRALAVLIDPAVKGTVGMLKSVLKNGSVTFVRPITSSSALTGCI</sequence>
<dbReference type="SUPFAM" id="SSF51735">
    <property type="entry name" value="NAD(P)-binding Rossmann-fold domains"/>
    <property type="match status" value="1"/>
</dbReference>
<reference evidence="1" key="1">
    <citation type="submission" date="2023-11" db="EMBL/GenBank/DDBJ databases">
        <authorList>
            <person name="De Vega J J."/>
            <person name="De Vega J J."/>
        </authorList>
    </citation>
    <scope>NUCLEOTIDE SEQUENCE</scope>
</reference>
<dbReference type="EMBL" id="CAVNYO010000436">
    <property type="protein sequence ID" value="CAK5279264.1"/>
    <property type="molecule type" value="Genomic_DNA"/>
</dbReference>
<proteinExistence type="predicted"/>
<dbReference type="AlphaFoldDB" id="A0AAD2K512"/>
<organism evidence="1 2">
    <name type="scientific">Mycena citricolor</name>
    <dbReference type="NCBI Taxonomy" id="2018698"/>
    <lineage>
        <taxon>Eukaryota</taxon>
        <taxon>Fungi</taxon>
        <taxon>Dikarya</taxon>
        <taxon>Basidiomycota</taxon>
        <taxon>Agaricomycotina</taxon>
        <taxon>Agaricomycetes</taxon>
        <taxon>Agaricomycetidae</taxon>
        <taxon>Agaricales</taxon>
        <taxon>Marasmiineae</taxon>
        <taxon>Mycenaceae</taxon>
        <taxon>Mycena</taxon>
    </lineage>
</organism>
<evidence type="ECO:0000313" key="1">
    <source>
        <dbReference type="EMBL" id="CAK5279264.1"/>
    </source>
</evidence>
<keyword evidence="2" id="KW-1185">Reference proteome</keyword>
<evidence type="ECO:0000313" key="2">
    <source>
        <dbReference type="Proteomes" id="UP001295794"/>
    </source>
</evidence>
<protein>
    <submittedName>
        <fullName evidence="1">Uncharacterized protein</fullName>
    </submittedName>
</protein>
<feature type="non-terminal residue" evidence="1">
    <location>
        <position position="1"/>
    </location>
</feature>
<accession>A0AAD2K512</accession>
<comment type="caution">
    <text evidence="1">The sequence shown here is derived from an EMBL/GenBank/DDBJ whole genome shotgun (WGS) entry which is preliminary data.</text>
</comment>
<dbReference type="Proteomes" id="UP001295794">
    <property type="component" value="Unassembled WGS sequence"/>
</dbReference>